<reference evidence="2" key="1">
    <citation type="submission" date="2023-10" db="EMBL/GenBank/DDBJ databases">
        <authorList>
            <person name="Chen Y."/>
            <person name="Shah S."/>
            <person name="Dougan E. K."/>
            <person name="Thang M."/>
            <person name="Chan C."/>
        </authorList>
    </citation>
    <scope>NUCLEOTIDE SEQUENCE [LARGE SCALE GENOMIC DNA]</scope>
</reference>
<dbReference type="Proteomes" id="UP001189429">
    <property type="component" value="Unassembled WGS sequence"/>
</dbReference>
<feature type="region of interest" description="Disordered" evidence="1">
    <location>
        <begin position="244"/>
        <end position="277"/>
    </location>
</feature>
<organism evidence="2 3">
    <name type="scientific">Prorocentrum cordatum</name>
    <dbReference type="NCBI Taxonomy" id="2364126"/>
    <lineage>
        <taxon>Eukaryota</taxon>
        <taxon>Sar</taxon>
        <taxon>Alveolata</taxon>
        <taxon>Dinophyceae</taxon>
        <taxon>Prorocentrales</taxon>
        <taxon>Prorocentraceae</taxon>
        <taxon>Prorocentrum</taxon>
    </lineage>
</organism>
<comment type="caution">
    <text evidence="2">The sequence shown here is derived from an EMBL/GenBank/DDBJ whole genome shotgun (WGS) entry which is preliminary data.</text>
</comment>
<evidence type="ECO:0000256" key="1">
    <source>
        <dbReference type="SAM" id="MobiDB-lite"/>
    </source>
</evidence>
<dbReference type="EMBL" id="CAUYUJ010015027">
    <property type="protein sequence ID" value="CAK0849040.1"/>
    <property type="molecule type" value="Genomic_DNA"/>
</dbReference>
<name>A0ABN9TS87_9DINO</name>
<protein>
    <submittedName>
        <fullName evidence="2">Uncharacterized protein</fullName>
    </submittedName>
</protein>
<accession>A0ABN9TS87</accession>
<evidence type="ECO:0000313" key="2">
    <source>
        <dbReference type="EMBL" id="CAK0849040.1"/>
    </source>
</evidence>
<proteinExistence type="predicted"/>
<feature type="non-terminal residue" evidence="2">
    <location>
        <position position="277"/>
    </location>
</feature>
<evidence type="ECO:0000313" key="3">
    <source>
        <dbReference type="Proteomes" id="UP001189429"/>
    </source>
</evidence>
<keyword evidence="3" id="KW-1185">Reference proteome</keyword>
<gene>
    <name evidence="2" type="ORF">PCOR1329_LOCUS41820</name>
</gene>
<sequence>MDDCDVLVVGSRGGQVVLPNLWAWGAKVPPAVVINGGCAMNLPTQVFWPDHAITFLLMGGQDNFRGDFSHEDPPEYLEDAISRVPPGNGTTAILYVNEMQHMPQAPLLAAVLPHMLLALLRWQESRAPPLHEFRPLLAALNRDGWSGRLLHTRSPGNWEDVTFSPVEVARACRSGPARSWVPELERRPQADRRPPVELSRKDELKALWRAAAAASLPRGGAPKTEPTAHFAALVQAAVAQATPQLGAGQRPKPLLPISVAGHGDPKALRAGRTPAHQ</sequence>